<dbReference type="RefSeq" id="YP_009136555.1">
    <property type="nucleotide sequence ID" value="NC_026984.1"/>
</dbReference>
<keyword evidence="15" id="KW-0999">Mitochondrion inner membrane</keyword>
<evidence type="ECO:0000259" key="18">
    <source>
        <dbReference type="PROSITE" id="PS50999"/>
    </source>
</evidence>
<dbReference type="SUPFAM" id="SSF81464">
    <property type="entry name" value="Cytochrome c oxidase subunit II-like, transmembrane region"/>
    <property type="match status" value="1"/>
</dbReference>
<keyword evidence="6 15" id="KW-0812">Transmembrane</keyword>
<evidence type="ECO:0000256" key="9">
    <source>
        <dbReference type="ARBA" id="ARBA00022967"/>
    </source>
</evidence>
<gene>
    <name evidence="19" type="primary">cox2</name>
</gene>
<evidence type="ECO:0000256" key="3">
    <source>
        <dbReference type="ARBA" id="ARBA00015946"/>
    </source>
</evidence>
<evidence type="ECO:0000256" key="16">
    <source>
        <dbReference type="SAM" id="Phobius"/>
    </source>
</evidence>
<feature type="domain" description="Cytochrome oxidase subunit II copper A binding" evidence="17">
    <location>
        <begin position="92"/>
        <end position="224"/>
    </location>
</feature>
<dbReference type="Pfam" id="PF00116">
    <property type="entry name" value="COX2"/>
    <property type="match status" value="1"/>
</dbReference>
<name>A0A0F6Q0U9_9BILA</name>
<dbReference type="EMBL" id="KP965861">
    <property type="protein sequence ID" value="AKD00030.1"/>
    <property type="molecule type" value="Genomic_DNA"/>
</dbReference>
<dbReference type="PRINTS" id="PR01166">
    <property type="entry name" value="CYCOXIDASEII"/>
</dbReference>
<evidence type="ECO:0000256" key="1">
    <source>
        <dbReference type="ARBA" id="ARBA00004141"/>
    </source>
</evidence>
<protein>
    <recommendedName>
        <fullName evidence="3 15">Cytochrome c oxidase subunit 2</fullName>
    </recommendedName>
</protein>
<dbReference type="PROSITE" id="PS50999">
    <property type="entry name" value="COX2_TM"/>
    <property type="match status" value="1"/>
</dbReference>
<feature type="transmembrane region" description="Helical" evidence="16">
    <location>
        <begin position="21"/>
        <end position="43"/>
    </location>
</feature>
<dbReference type="GO" id="GO:0042773">
    <property type="term" value="P:ATP synthesis coupled electron transport"/>
    <property type="evidence" value="ECO:0007669"/>
    <property type="project" value="TreeGrafter"/>
</dbReference>
<dbReference type="InterPro" id="IPR002429">
    <property type="entry name" value="CcO_II-like_C"/>
</dbReference>
<accession>A0A0F6Q0U9</accession>
<reference evidence="19" key="1">
    <citation type="journal article" date="2015" name="Mol. Phylogenet. Evol.">
        <title>Elucidating the phylogenetic position of Gnathostomulida and first mitochondrial genomes of Gnathostomulida, Gastrotricha and Polycladida (Platyhelminthes).</title>
        <authorList>
            <person name="Golombek A."/>
            <person name="Tobergte S."/>
            <person name="Struck T.H."/>
        </authorList>
    </citation>
    <scope>NUCLEOTIDE SEQUENCE</scope>
</reference>
<dbReference type="GeneID" id="24251193"/>
<proteinExistence type="inferred from homology"/>
<comment type="function">
    <text evidence="15">Component of the cytochrome c oxidase, the last enzyme in the mitochondrial electron transport chain which drives oxidative phosphorylation. The respiratory chain contains 3 multisubunit complexes succinate dehydrogenase (complex II, CII), ubiquinol-cytochrome c oxidoreductase (cytochrome b-c1 complex, complex III, CIII) and cytochrome c oxidase (complex IV, CIV), that cooperate to transfer electrons derived from NADH and succinate to molecular oxygen, creating an electrochemical gradient over the inner membrane that drives transmembrane transport and the ATP synthase. Cytochrome c oxidase is the component of the respiratory chain that catalyzes the reduction of oxygen to water. Electrons originating from reduced cytochrome c in the intermembrane space (IMS) are transferred via the dinuclear copper A center (CU(A)) of subunit 2 and heme A of subunit 1 to the active site in subunit 1, a binuclear center (BNC) formed by heme A3 and copper B (CU(B)). The BNC reduces molecular oxygen to 2 water molecules using 4 electrons from cytochrome c in the IMS and 4 protons from the mitochondrial matrix.</text>
</comment>
<dbReference type="PROSITE" id="PS00078">
    <property type="entry name" value="COX2"/>
    <property type="match status" value="1"/>
</dbReference>
<dbReference type="InterPro" id="IPR045187">
    <property type="entry name" value="CcO_II"/>
</dbReference>
<evidence type="ECO:0000256" key="12">
    <source>
        <dbReference type="ARBA" id="ARBA00023008"/>
    </source>
</evidence>
<dbReference type="InterPro" id="IPR011759">
    <property type="entry name" value="Cyt_c_oxidase_su2_TM_dom"/>
</dbReference>
<keyword evidence="15 19" id="KW-0496">Mitochondrion</keyword>
<evidence type="ECO:0000256" key="5">
    <source>
        <dbReference type="ARBA" id="ARBA00022660"/>
    </source>
</evidence>
<geneLocation type="mitochondrion" evidence="19"/>
<comment type="cofactor">
    <cofactor evidence="15">
        <name>Cu cation</name>
        <dbReference type="ChEBI" id="CHEBI:23378"/>
    </cofactor>
    <text evidence="15">Binds a copper A center.</text>
</comment>
<comment type="similarity">
    <text evidence="2 15">Belongs to the cytochrome c oxidase subunit 2 family.</text>
</comment>
<feature type="transmembrane region" description="Helical" evidence="16">
    <location>
        <begin position="63"/>
        <end position="85"/>
    </location>
</feature>
<dbReference type="PANTHER" id="PTHR22888:SF9">
    <property type="entry name" value="CYTOCHROME C OXIDASE SUBUNIT 2"/>
    <property type="match status" value="1"/>
</dbReference>
<dbReference type="PANTHER" id="PTHR22888">
    <property type="entry name" value="CYTOCHROME C OXIDASE, SUBUNIT II"/>
    <property type="match status" value="1"/>
</dbReference>
<evidence type="ECO:0000256" key="10">
    <source>
        <dbReference type="ARBA" id="ARBA00022982"/>
    </source>
</evidence>
<dbReference type="InterPro" id="IPR001505">
    <property type="entry name" value="Copper_CuA"/>
</dbReference>
<evidence type="ECO:0000259" key="17">
    <source>
        <dbReference type="PROSITE" id="PS50857"/>
    </source>
</evidence>
<dbReference type="PROSITE" id="PS50857">
    <property type="entry name" value="COX2_CUA"/>
    <property type="match status" value="1"/>
</dbReference>
<dbReference type="SUPFAM" id="SSF49503">
    <property type="entry name" value="Cupredoxins"/>
    <property type="match status" value="1"/>
</dbReference>
<evidence type="ECO:0000313" key="19">
    <source>
        <dbReference type="EMBL" id="AKD00030.1"/>
    </source>
</evidence>
<evidence type="ECO:0000256" key="11">
    <source>
        <dbReference type="ARBA" id="ARBA00022989"/>
    </source>
</evidence>
<dbReference type="AlphaFoldDB" id="A0A0F6Q0U9"/>
<keyword evidence="9" id="KW-1278">Translocase</keyword>
<keyword evidence="7 15" id="KW-0479">Metal-binding</keyword>
<dbReference type="Pfam" id="PF02790">
    <property type="entry name" value="COX2_TM"/>
    <property type="match status" value="1"/>
</dbReference>
<evidence type="ECO:0000256" key="15">
    <source>
        <dbReference type="RuleBase" id="RU000457"/>
    </source>
</evidence>
<evidence type="ECO:0000256" key="8">
    <source>
        <dbReference type="ARBA" id="ARBA00022842"/>
    </source>
</evidence>
<keyword evidence="4 15" id="KW-0813">Transport</keyword>
<dbReference type="GO" id="GO:0004129">
    <property type="term" value="F:cytochrome-c oxidase activity"/>
    <property type="evidence" value="ECO:0007669"/>
    <property type="project" value="UniProtKB-EC"/>
</dbReference>
<keyword evidence="8" id="KW-0460">Magnesium</keyword>
<keyword evidence="13 15" id="KW-0472">Membrane</keyword>
<evidence type="ECO:0000256" key="4">
    <source>
        <dbReference type="ARBA" id="ARBA00022448"/>
    </source>
</evidence>
<keyword evidence="10 15" id="KW-0249">Electron transport</keyword>
<dbReference type="GO" id="GO:0005507">
    <property type="term" value="F:copper ion binding"/>
    <property type="evidence" value="ECO:0007669"/>
    <property type="project" value="InterPro"/>
</dbReference>
<keyword evidence="5 15" id="KW-0679">Respiratory chain</keyword>
<keyword evidence="11 16" id="KW-1133">Transmembrane helix</keyword>
<dbReference type="InterPro" id="IPR008972">
    <property type="entry name" value="Cupredoxin"/>
</dbReference>
<dbReference type="GO" id="GO:0005743">
    <property type="term" value="C:mitochondrial inner membrane"/>
    <property type="evidence" value="ECO:0007669"/>
    <property type="project" value="UniProtKB-SubCell"/>
</dbReference>
<comment type="subcellular location">
    <subcellularLocation>
        <location evidence="1">Membrane</location>
        <topology evidence="1">Multi-pass membrane protein</topology>
    </subcellularLocation>
    <subcellularLocation>
        <location evidence="15">Mitochondrion inner membrane</location>
        <topology evidence="15">Multi-pass membrane protein</topology>
    </subcellularLocation>
</comment>
<dbReference type="InterPro" id="IPR036257">
    <property type="entry name" value="Cyt_c_oxidase_su2_TM_sf"/>
</dbReference>
<evidence type="ECO:0000256" key="6">
    <source>
        <dbReference type="ARBA" id="ARBA00022692"/>
    </source>
</evidence>
<comment type="catalytic activity">
    <reaction evidence="14">
        <text>4 Fe(II)-[cytochrome c] + O2 + 8 H(+)(in) = 4 Fe(III)-[cytochrome c] + 2 H2O + 4 H(+)(out)</text>
        <dbReference type="Rhea" id="RHEA:11436"/>
        <dbReference type="Rhea" id="RHEA-COMP:10350"/>
        <dbReference type="Rhea" id="RHEA-COMP:14399"/>
        <dbReference type="ChEBI" id="CHEBI:15377"/>
        <dbReference type="ChEBI" id="CHEBI:15378"/>
        <dbReference type="ChEBI" id="CHEBI:15379"/>
        <dbReference type="ChEBI" id="CHEBI:29033"/>
        <dbReference type="ChEBI" id="CHEBI:29034"/>
        <dbReference type="EC" id="7.1.1.9"/>
    </reaction>
    <physiologicalReaction direction="left-to-right" evidence="14">
        <dbReference type="Rhea" id="RHEA:11437"/>
    </physiologicalReaction>
</comment>
<organism evidence="19">
    <name type="scientific">Gnathostomula paradoxa</name>
    <dbReference type="NCBI Taxonomy" id="66783"/>
    <lineage>
        <taxon>Eukaryota</taxon>
        <taxon>Metazoa</taxon>
        <taxon>Spiralia</taxon>
        <taxon>Gnathifera</taxon>
        <taxon>Gnathostomulida</taxon>
        <taxon>Bursovaginoidea</taxon>
        <taxon>Gnathostomulidae</taxon>
        <taxon>Gnathostomula</taxon>
    </lineage>
</organism>
<sequence>MANWFQYFFLDSLSFQMEQSIFFYDILMVIICSITGFVFSLYIFITLSEMKSNSILEDSLLESLWTCFPMILMIAIVIPSLRILYTMEENFGNEILFKTTGHQWYWSYEYPQFQISFDSFMLNPLNIQEFEYRLLDVNNRAVLPALLPINISSSSDDVLHSWTIPAWSLKIDSIPGKINQTKLILSKPGIVYGQCSEICGANHSFMPIVIEILSLNLFNTWLNNF</sequence>
<dbReference type="Gene3D" id="1.10.287.90">
    <property type="match status" value="1"/>
</dbReference>
<dbReference type="Gene3D" id="2.60.40.420">
    <property type="entry name" value="Cupredoxins - blue copper proteins"/>
    <property type="match status" value="1"/>
</dbReference>
<evidence type="ECO:0000256" key="7">
    <source>
        <dbReference type="ARBA" id="ARBA00022723"/>
    </source>
</evidence>
<evidence type="ECO:0000256" key="13">
    <source>
        <dbReference type="ARBA" id="ARBA00023136"/>
    </source>
</evidence>
<keyword evidence="12 15" id="KW-0186">Copper</keyword>
<evidence type="ECO:0000256" key="2">
    <source>
        <dbReference type="ARBA" id="ARBA00007866"/>
    </source>
</evidence>
<feature type="domain" description="Cytochrome oxidase subunit II transmembrane region profile" evidence="18">
    <location>
        <begin position="1"/>
        <end position="91"/>
    </location>
</feature>
<dbReference type="CTD" id="4513"/>
<evidence type="ECO:0000256" key="14">
    <source>
        <dbReference type="ARBA" id="ARBA00049512"/>
    </source>
</evidence>